<dbReference type="OrthoDB" id="9797134at2"/>
<evidence type="ECO:0000313" key="10">
    <source>
        <dbReference type="Proteomes" id="UP000321337"/>
    </source>
</evidence>
<organism evidence="9 10">
    <name type="scientific">Sulfuriferula plumbiphila</name>
    <dbReference type="NCBI Taxonomy" id="171865"/>
    <lineage>
        <taxon>Bacteria</taxon>
        <taxon>Pseudomonadati</taxon>
        <taxon>Pseudomonadota</taxon>
        <taxon>Betaproteobacteria</taxon>
        <taxon>Nitrosomonadales</taxon>
        <taxon>Sulfuricellaceae</taxon>
        <taxon>Sulfuriferula</taxon>
    </lineage>
</organism>
<dbReference type="EMBL" id="BKAD01000035">
    <property type="protein sequence ID" value="GEP31719.1"/>
    <property type="molecule type" value="Genomic_DNA"/>
</dbReference>
<dbReference type="InterPro" id="IPR014284">
    <property type="entry name" value="RNA_pol_sigma-70_dom"/>
</dbReference>
<dbReference type="InterPro" id="IPR013324">
    <property type="entry name" value="RNA_pol_sigma_r3/r4-like"/>
</dbReference>
<evidence type="ECO:0000256" key="6">
    <source>
        <dbReference type="RuleBase" id="RU000716"/>
    </source>
</evidence>
<dbReference type="SUPFAM" id="SSF88946">
    <property type="entry name" value="Sigma2 domain of RNA polymerase sigma factors"/>
    <property type="match status" value="1"/>
</dbReference>
<evidence type="ECO:0000313" key="9">
    <source>
        <dbReference type="EMBL" id="GEP31719.1"/>
    </source>
</evidence>
<dbReference type="PANTHER" id="PTHR43133:SF25">
    <property type="entry name" value="RNA POLYMERASE SIGMA FACTOR RFAY-RELATED"/>
    <property type="match status" value="1"/>
</dbReference>
<dbReference type="PANTHER" id="PTHR43133">
    <property type="entry name" value="RNA POLYMERASE ECF-TYPE SIGMA FACTO"/>
    <property type="match status" value="1"/>
</dbReference>
<dbReference type="Proteomes" id="UP000321337">
    <property type="component" value="Unassembled WGS sequence"/>
</dbReference>
<dbReference type="GO" id="GO:0016987">
    <property type="term" value="F:sigma factor activity"/>
    <property type="evidence" value="ECO:0007669"/>
    <property type="project" value="UniProtKB-KW"/>
</dbReference>
<evidence type="ECO:0000256" key="3">
    <source>
        <dbReference type="ARBA" id="ARBA00023082"/>
    </source>
</evidence>
<dbReference type="AlphaFoldDB" id="A0A512LB57"/>
<feature type="domain" description="RNA polymerase sigma factor 70 region 4 type 2" evidence="8">
    <location>
        <begin position="113"/>
        <end position="164"/>
    </location>
</feature>
<evidence type="ECO:0000259" key="8">
    <source>
        <dbReference type="Pfam" id="PF08281"/>
    </source>
</evidence>
<accession>A0A512LB57</accession>
<dbReference type="NCBIfam" id="TIGR02937">
    <property type="entry name" value="sigma70-ECF"/>
    <property type="match status" value="1"/>
</dbReference>
<comment type="caution">
    <text evidence="9">The sequence shown here is derived from an EMBL/GenBank/DDBJ whole genome shotgun (WGS) entry which is preliminary data.</text>
</comment>
<dbReference type="InterPro" id="IPR007627">
    <property type="entry name" value="RNA_pol_sigma70_r2"/>
</dbReference>
<dbReference type="PROSITE" id="PS01063">
    <property type="entry name" value="SIGMA70_ECF"/>
    <property type="match status" value="1"/>
</dbReference>
<dbReference type="Pfam" id="PF08281">
    <property type="entry name" value="Sigma70_r4_2"/>
    <property type="match status" value="1"/>
</dbReference>
<dbReference type="SUPFAM" id="SSF88659">
    <property type="entry name" value="Sigma3 and sigma4 domains of RNA polymerase sigma factors"/>
    <property type="match status" value="1"/>
</dbReference>
<dbReference type="Gene3D" id="1.10.1740.10">
    <property type="match status" value="1"/>
</dbReference>
<dbReference type="RefSeq" id="WP_147074677.1">
    <property type="nucleotide sequence ID" value="NZ_AP021884.1"/>
</dbReference>
<dbReference type="InterPro" id="IPR039425">
    <property type="entry name" value="RNA_pol_sigma-70-like"/>
</dbReference>
<dbReference type="InterPro" id="IPR013249">
    <property type="entry name" value="RNA_pol_sigma70_r4_t2"/>
</dbReference>
<name>A0A512LB57_9PROT</name>
<dbReference type="GO" id="GO:0003677">
    <property type="term" value="F:DNA binding"/>
    <property type="evidence" value="ECO:0007669"/>
    <property type="project" value="UniProtKB-KW"/>
</dbReference>
<dbReference type="GO" id="GO:0000428">
    <property type="term" value="C:DNA-directed RNA polymerase complex"/>
    <property type="evidence" value="ECO:0007669"/>
    <property type="project" value="UniProtKB-KW"/>
</dbReference>
<keyword evidence="10" id="KW-1185">Reference proteome</keyword>
<keyword evidence="2 6" id="KW-0805">Transcription regulation</keyword>
<dbReference type="Gene3D" id="1.10.10.10">
    <property type="entry name" value="Winged helix-like DNA-binding domain superfamily/Winged helix DNA-binding domain"/>
    <property type="match status" value="1"/>
</dbReference>
<keyword evidence="4 6" id="KW-0238">DNA-binding</keyword>
<keyword evidence="3 6" id="KW-0731">Sigma factor</keyword>
<dbReference type="InterPro" id="IPR013325">
    <property type="entry name" value="RNA_pol_sigma_r2"/>
</dbReference>
<protein>
    <recommendedName>
        <fullName evidence="6">RNA polymerase sigma factor</fullName>
    </recommendedName>
</protein>
<evidence type="ECO:0000256" key="4">
    <source>
        <dbReference type="ARBA" id="ARBA00023125"/>
    </source>
</evidence>
<gene>
    <name evidence="9" type="ORF">TPL01_28570</name>
</gene>
<reference evidence="9 10" key="1">
    <citation type="submission" date="2019-07" db="EMBL/GenBank/DDBJ databases">
        <title>Whole genome shotgun sequence of Thiobacillus plumbophilus NBRC 107929.</title>
        <authorList>
            <person name="Hosoyama A."/>
            <person name="Uohara A."/>
            <person name="Ohji S."/>
            <person name="Ichikawa N."/>
        </authorList>
    </citation>
    <scope>NUCLEOTIDE SEQUENCE [LARGE SCALE GENOMIC DNA]</scope>
    <source>
        <strain evidence="9 10">NBRC 107929</strain>
    </source>
</reference>
<comment type="similarity">
    <text evidence="1 6">Belongs to the sigma-70 factor family. ECF subfamily.</text>
</comment>
<dbReference type="Pfam" id="PF04542">
    <property type="entry name" value="Sigma70_r2"/>
    <property type="match status" value="1"/>
</dbReference>
<keyword evidence="9" id="KW-0240">DNA-directed RNA polymerase</keyword>
<evidence type="ECO:0000256" key="5">
    <source>
        <dbReference type="ARBA" id="ARBA00023163"/>
    </source>
</evidence>
<dbReference type="InterPro" id="IPR000838">
    <property type="entry name" value="RNA_pol_sigma70_ECF_CS"/>
</dbReference>
<proteinExistence type="inferred from homology"/>
<evidence type="ECO:0000256" key="2">
    <source>
        <dbReference type="ARBA" id="ARBA00023015"/>
    </source>
</evidence>
<evidence type="ECO:0000256" key="1">
    <source>
        <dbReference type="ARBA" id="ARBA00010641"/>
    </source>
</evidence>
<keyword evidence="5 6" id="KW-0804">Transcription</keyword>
<dbReference type="CDD" id="cd06171">
    <property type="entry name" value="Sigma70_r4"/>
    <property type="match status" value="1"/>
</dbReference>
<dbReference type="InterPro" id="IPR036388">
    <property type="entry name" value="WH-like_DNA-bd_sf"/>
</dbReference>
<dbReference type="GO" id="GO:0006352">
    <property type="term" value="P:DNA-templated transcription initiation"/>
    <property type="evidence" value="ECO:0007669"/>
    <property type="project" value="InterPro"/>
</dbReference>
<feature type="domain" description="RNA polymerase sigma-70 region 2" evidence="7">
    <location>
        <begin position="21"/>
        <end position="82"/>
    </location>
</feature>
<evidence type="ECO:0000259" key="7">
    <source>
        <dbReference type="Pfam" id="PF04542"/>
    </source>
</evidence>
<sequence length="184" mass="21167">MNLLSLLGGDADMRGQLKERRARLYRVAYSWCHDRALADDLAQEALARGLARLHQLRDPAQLDSWLFKILHNCWRDCFRCQKGFQDVDELEDYQYAHDDTPEHIHSRSQVVDRVRTAVALLPMGQRQVLTLIDLEEFSYNQVAEILEIPVGTVMSRLCRGRQSLKVRLIELAPQAKAAALRSVK</sequence>